<name>A0A944MBF6_9GAMM</name>
<evidence type="ECO:0000313" key="2">
    <source>
        <dbReference type="Proteomes" id="UP000770889"/>
    </source>
</evidence>
<evidence type="ECO:0008006" key="3">
    <source>
        <dbReference type="Google" id="ProtNLM"/>
    </source>
</evidence>
<gene>
    <name evidence="1" type="ORF">KME65_18180</name>
</gene>
<sequence>MSSYQPKDFIETAEGLIFAVVTADLDDQRVLSFLRYRRIPGGYQKLSSGDADALLKKHYPDYIHYSKARDVTLHGVHRDLIAVHHQPRKRLREILLRAPYDGIEEKLQRLAGLFAAQGLDTSELGVTGSLLIGAQRGGSDIDLLCYRREVFHKAREGVKSLLRQGRLQPLDGSLWRDAYERRGCSLTFDEYLWHEARKYNKAAIDQTKFDLTLLTPERWQDLLHYKKLQNCRLQAAIADDSHSFDYPARYLLEHASVKEAVSYTATYLGQALQGERVEIRGQLEVSGLGHLRIVIGTDREATDEYIKVMK</sequence>
<comment type="caution">
    <text evidence="1">The sequence shown here is derived from an EMBL/GenBank/DDBJ whole genome shotgun (WGS) entry which is preliminary data.</text>
</comment>
<organism evidence="1 2">
    <name type="scientific">Candidatus Thiodiazotropha taylori</name>
    <dbReference type="NCBI Taxonomy" id="2792791"/>
    <lineage>
        <taxon>Bacteria</taxon>
        <taxon>Pseudomonadati</taxon>
        <taxon>Pseudomonadota</taxon>
        <taxon>Gammaproteobacteria</taxon>
        <taxon>Chromatiales</taxon>
        <taxon>Sedimenticolaceae</taxon>
        <taxon>Candidatus Thiodiazotropha</taxon>
    </lineage>
</organism>
<reference evidence="1 2" key="1">
    <citation type="submission" date="2021-05" db="EMBL/GenBank/DDBJ databases">
        <title>Genetic and Functional Diversity in Clade A Lucinid endosymbionts from the Bahamas.</title>
        <authorList>
            <person name="Giani N.M."/>
            <person name="Engel A.S."/>
            <person name="Campbell B.J."/>
        </authorList>
    </citation>
    <scope>NUCLEOTIDE SEQUENCE [LARGE SCALE GENOMIC DNA]</scope>
    <source>
        <strain evidence="1">LUC16012Gg_MoonRockCtena</strain>
    </source>
</reference>
<evidence type="ECO:0000313" key="1">
    <source>
        <dbReference type="EMBL" id="MBT2990891.1"/>
    </source>
</evidence>
<dbReference type="AlphaFoldDB" id="A0A944MBF6"/>
<accession>A0A944MBF6</accession>
<protein>
    <recommendedName>
        <fullName evidence="3">Polymerase nucleotidyl transferase domain-containing protein</fullName>
    </recommendedName>
</protein>
<dbReference type="Proteomes" id="UP000770889">
    <property type="component" value="Unassembled WGS sequence"/>
</dbReference>
<dbReference type="EMBL" id="JAHHGM010000023">
    <property type="protein sequence ID" value="MBT2990891.1"/>
    <property type="molecule type" value="Genomic_DNA"/>
</dbReference>
<proteinExistence type="predicted"/>